<dbReference type="GO" id="GO:0044780">
    <property type="term" value="P:bacterial-type flagellum assembly"/>
    <property type="evidence" value="ECO:0007669"/>
    <property type="project" value="InterPro"/>
</dbReference>
<reference evidence="8 9" key="1">
    <citation type="submission" date="2014-08" db="EMBL/GenBank/DDBJ databases">
        <title>Genomic and Phenotypic Diversity of Colwellia psychrerythraea strains from Disparate Marine Basins.</title>
        <authorList>
            <person name="Techtmann S.M."/>
            <person name="Stelling S.C."/>
            <person name="Utturkar S.M."/>
            <person name="Alshibli N."/>
            <person name="Harris A."/>
            <person name="Brown S.D."/>
            <person name="Hazen T.C."/>
        </authorList>
    </citation>
    <scope>NUCLEOTIDE SEQUENCE [LARGE SCALE GENOMIC DNA]</scope>
    <source>
        <strain evidence="8 9">ND2E</strain>
    </source>
</reference>
<dbReference type="NCBIfam" id="TIGR01402">
    <property type="entry name" value="fliQ"/>
    <property type="match status" value="1"/>
</dbReference>
<dbReference type="AlphaFoldDB" id="A0A099KNZ7"/>
<dbReference type="GO" id="GO:0005886">
    <property type="term" value="C:plasma membrane"/>
    <property type="evidence" value="ECO:0007669"/>
    <property type="project" value="UniProtKB-SubCell"/>
</dbReference>
<dbReference type="InterPro" id="IPR002191">
    <property type="entry name" value="Bac_export_3"/>
</dbReference>
<name>A0A099KNZ7_COLPS</name>
<keyword evidence="4 7" id="KW-0812">Transmembrane</keyword>
<evidence type="ECO:0000256" key="7">
    <source>
        <dbReference type="RuleBase" id="RU364090"/>
    </source>
</evidence>
<gene>
    <name evidence="7" type="primary">fliQ</name>
    <name evidence="8" type="ORF">ND2E_3238</name>
</gene>
<dbReference type="Proteomes" id="UP000029843">
    <property type="component" value="Unassembled WGS sequence"/>
</dbReference>
<comment type="caution">
    <text evidence="8">The sequence shown here is derived from an EMBL/GenBank/DDBJ whole genome shotgun (WGS) entry which is preliminary data.</text>
</comment>
<keyword evidence="6 7" id="KW-0472">Membrane</keyword>
<dbReference type="Pfam" id="PF01313">
    <property type="entry name" value="Bac_export_3"/>
    <property type="match status" value="1"/>
</dbReference>
<evidence type="ECO:0000256" key="2">
    <source>
        <dbReference type="ARBA" id="ARBA00006156"/>
    </source>
</evidence>
<dbReference type="OrthoDB" id="9806440at2"/>
<evidence type="ECO:0000256" key="1">
    <source>
        <dbReference type="ARBA" id="ARBA00004651"/>
    </source>
</evidence>
<dbReference type="PANTHER" id="PTHR34040:SF8">
    <property type="entry name" value="FLAGELLAR BIOSYNTHETIC PROTEIN FLIQ"/>
    <property type="match status" value="1"/>
</dbReference>
<dbReference type="InterPro" id="IPR006305">
    <property type="entry name" value="FliQ"/>
</dbReference>
<protein>
    <recommendedName>
        <fullName evidence="7">Flagellar biosynthetic protein FliQ</fullName>
    </recommendedName>
</protein>
<dbReference type="PIRSF" id="PIRSF004669">
    <property type="entry name" value="FliQ"/>
    <property type="match status" value="1"/>
</dbReference>
<keyword evidence="8" id="KW-0282">Flagellum</keyword>
<proteinExistence type="inferred from homology"/>
<dbReference type="OMA" id="FRDALWM"/>
<evidence type="ECO:0000313" key="8">
    <source>
        <dbReference type="EMBL" id="KGJ91373.1"/>
    </source>
</evidence>
<comment type="function">
    <text evidence="7">Role in flagellar biosynthesis.</text>
</comment>
<comment type="similarity">
    <text evidence="2 7">Belongs to the FliQ/MopD/SpaQ family.</text>
</comment>
<sequence>MGPEIYVDMLGDALLLVIILVCAIILPSLAVGLMVAVFQAATSINEQTLSFLPRLIVTLLALIIGGHWLVQKVMDYTIRLIASIPSVIV</sequence>
<dbReference type="PANTHER" id="PTHR34040">
    <property type="entry name" value="FLAGELLAR BIOSYNTHETIC PROTEIN FLIQ"/>
    <property type="match status" value="1"/>
</dbReference>
<evidence type="ECO:0000313" key="9">
    <source>
        <dbReference type="Proteomes" id="UP000029843"/>
    </source>
</evidence>
<evidence type="ECO:0000256" key="5">
    <source>
        <dbReference type="ARBA" id="ARBA00022989"/>
    </source>
</evidence>
<evidence type="ECO:0000256" key="4">
    <source>
        <dbReference type="ARBA" id="ARBA00022692"/>
    </source>
</evidence>
<keyword evidence="3 7" id="KW-1003">Cell membrane</keyword>
<evidence type="ECO:0000256" key="3">
    <source>
        <dbReference type="ARBA" id="ARBA00022475"/>
    </source>
</evidence>
<dbReference type="GO" id="GO:0009425">
    <property type="term" value="C:bacterial-type flagellum basal body"/>
    <property type="evidence" value="ECO:0007669"/>
    <property type="project" value="UniProtKB-SubCell"/>
</dbReference>
<dbReference type="GO" id="GO:0009306">
    <property type="term" value="P:protein secretion"/>
    <property type="evidence" value="ECO:0007669"/>
    <property type="project" value="InterPro"/>
</dbReference>
<keyword evidence="5 7" id="KW-1133">Transmembrane helix</keyword>
<keyword evidence="7" id="KW-0975">Bacterial flagellum</keyword>
<organism evidence="8 9">
    <name type="scientific">Colwellia psychrerythraea</name>
    <name type="common">Vibrio psychroerythus</name>
    <dbReference type="NCBI Taxonomy" id="28229"/>
    <lineage>
        <taxon>Bacteria</taxon>
        <taxon>Pseudomonadati</taxon>
        <taxon>Pseudomonadota</taxon>
        <taxon>Gammaproteobacteria</taxon>
        <taxon>Alteromonadales</taxon>
        <taxon>Colwelliaceae</taxon>
        <taxon>Colwellia</taxon>
    </lineage>
</organism>
<comment type="subcellular location">
    <subcellularLocation>
        <location evidence="1 7">Cell membrane</location>
        <topology evidence="1">Multi-pass membrane protein</topology>
    </subcellularLocation>
    <subcellularLocation>
        <location evidence="7">Bacterial flagellum basal body</location>
    </subcellularLocation>
</comment>
<dbReference type="PRINTS" id="PR00952">
    <property type="entry name" value="TYPE3IMQPROT"/>
</dbReference>
<dbReference type="PATRIC" id="fig|28229.4.peg.2288"/>
<keyword evidence="8" id="KW-0969">Cilium</keyword>
<accession>A0A099KNZ7</accession>
<feature type="transmembrane region" description="Helical" evidence="7">
    <location>
        <begin position="12"/>
        <end position="39"/>
    </location>
</feature>
<feature type="transmembrane region" description="Helical" evidence="7">
    <location>
        <begin position="51"/>
        <end position="70"/>
    </location>
</feature>
<dbReference type="RefSeq" id="WP_011042349.1">
    <property type="nucleotide sequence ID" value="NZ_JQED01000029.1"/>
</dbReference>
<keyword evidence="8" id="KW-0966">Cell projection</keyword>
<evidence type="ECO:0000256" key="6">
    <source>
        <dbReference type="ARBA" id="ARBA00023136"/>
    </source>
</evidence>
<dbReference type="EMBL" id="JQED01000029">
    <property type="protein sequence ID" value="KGJ91373.1"/>
    <property type="molecule type" value="Genomic_DNA"/>
</dbReference>